<name>A0AAV2SAL0_MEGNR</name>
<gene>
    <name evidence="1" type="ORF">MNOR_LOCUS34306</name>
</gene>
<keyword evidence="2" id="KW-1185">Reference proteome</keyword>
<proteinExistence type="predicted"/>
<evidence type="ECO:0000313" key="2">
    <source>
        <dbReference type="Proteomes" id="UP001497623"/>
    </source>
</evidence>
<reference evidence="1 2" key="1">
    <citation type="submission" date="2024-05" db="EMBL/GenBank/DDBJ databases">
        <authorList>
            <person name="Wallberg A."/>
        </authorList>
    </citation>
    <scope>NUCLEOTIDE SEQUENCE [LARGE SCALE GENOMIC DNA]</scope>
</reference>
<sequence length="117" mass="12189">MCGHTESLGEIFFQCLQGYTLSIIPTAPSSFSFLFSMAWYSCISQSLIARMVVSIALLLILLSISGSGGSSSLLITTSSHVGISMSCSCHVSVSSSNTLSKLSSTGGSCELLFRGSS</sequence>
<comment type="caution">
    <text evidence="1">The sequence shown here is derived from an EMBL/GenBank/DDBJ whole genome shotgun (WGS) entry which is preliminary data.</text>
</comment>
<accession>A0AAV2SAL0</accession>
<dbReference type="AlphaFoldDB" id="A0AAV2SAL0"/>
<organism evidence="1 2">
    <name type="scientific">Meganyctiphanes norvegica</name>
    <name type="common">Northern krill</name>
    <name type="synonym">Thysanopoda norvegica</name>
    <dbReference type="NCBI Taxonomy" id="48144"/>
    <lineage>
        <taxon>Eukaryota</taxon>
        <taxon>Metazoa</taxon>
        <taxon>Ecdysozoa</taxon>
        <taxon>Arthropoda</taxon>
        <taxon>Crustacea</taxon>
        <taxon>Multicrustacea</taxon>
        <taxon>Malacostraca</taxon>
        <taxon>Eumalacostraca</taxon>
        <taxon>Eucarida</taxon>
        <taxon>Euphausiacea</taxon>
        <taxon>Euphausiidae</taxon>
        <taxon>Meganyctiphanes</taxon>
    </lineage>
</organism>
<evidence type="ECO:0000313" key="1">
    <source>
        <dbReference type="EMBL" id="CAL4172727.1"/>
    </source>
</evidence>
<protein>
    <submittedName>
        <fullName evidence="1">Uncharacterized protein</fullName>
    </submittedName>
</protein>
<dbReference type="Proteomes" id="UP001497623">
    <property type="component" value="Unassembled WGS sequence"/>
</dbReference>
<dbReference type="EMBL" id="CAXKWB010052345">
    <property type="protein sequence ID" value="CAL4172727.1"/>
    <property type="molecule type" value="Genomic_DNA"/>
</dbReference>